<name>A0A0D8BWR8_GEOKU</name>
<dbReference type="Pfam" id="PF00149">
    <property type="entry name" value="Metallophos"/>
    <property type="match status" value="1"/>
</dbReference>
<dbReference type="GO" id="GO:0016020">
    <property type="term" value="C:membrane"/>
    <property type="evidence" value="ECO:0007669"/>
    <property type="project" value="GOC"/>
</dbReference>
<dbReference type="InterPro" id="IPR051158">
    <property type="entry name" value="Metallophosphoesterase_sf"/>
</dbReference>
<dbReference type="PATRIC" id="fig|1462.6.peg.913"/>
<organism evidence="2 3">
    <name type="scientific">Geobacillus kaustophilus</name>
    <dbReference type="NCBI Taxonomy" id="1462"/>
    <lineage>
        <taxon>Bacteria</taxon>
        <taxon>Bacillati</taxon>
        <taxon>Bacillota</taxon>
        <taxon>Bacilli</taxon>
        <taxon>Bacillales</taxon>
        <taxon>Anoxybacillaceae</taxon>
        <taxon>Geobacillus</taxon>
        <taxon>Geobacillus thermoleovorans group</taxon>
    </lineage>
</organism>
<evidence type="ECO:0000313" key="3">
    <source>
        <dbReference type="Proteomes" id="UP000032522"/>
    </source>
</evidence>
<dbReference type="EMBL" id="JYBP01000003">
    <property type="protein sequence ID" value="KJE28585.1"/>
    <property type="molecule type" value="Genomic_DNA"/>
</dbReference>
<dbReference type="GO" id="GO:0009245">
    <property type="term" value="P:lipid A biosynthetic process"/>
    <property type="evidence" value="ECO:0007669"/>
    <property type="project" value="TreeGrafter"/>
</dbReference>
<evidence type="ECO:0000259" key="1">
    <source>
        <dbReference type="Pfam" id="PF00149"/>
    </source>
</evidence>
<dbReference type="Gene3D" id="3.60.21.10">
    <property type="match status" value="1"/>
</dbReference>
<dbReference type="Proteomes" id="UP000032522">
    <property type="component" value="Unassembled WGS sequence"/>
</dbReference>
<evidence type="ECO:0000313" key="2">
    <source>
        <dbReference type="EMBL" id="KJE28585.1"/>
    </source>
</evidence>
<protein>
    <submittedName>
        <fullName evidence="2">Calcineurin-like phosphoesterase family protein</fullName>
    </submittedName>
</protein>
<dbReference type="PANTHER" id="PTHR31302:SF32">
    <property type="entry name" value="PHOSPHOESTERASE"/>
    <property type="match status" value="1"/>
</dbReference>
<proteinExistence type="predicted"/>
<dbReference type="InterPro" id="IPR004843">
    <property type="entry name" value="Calcineurin-like_PHP"/>
</dbReference>
<dbReference type="AlphaFoldDB" id="A0A0D8BWR8"/>
<dbReference type="PANTHER" id="PTHR31302">
    <property type="entry name" value="TRANSMEMBRANE PROTEIN WITH METALLOPHOSPHOESTERASE DOMAIN-RELATED"/>
    <property type="match status" value="1"/>
</dbReference>
<feature type="domain" description="Calcineurin-like phosphoesterase" evidence="1">
    <location>
        <begin position="44"/>
        <end position="198"/>
    </location>
</feature>
<gene>
    <name evidence="2" type="ORF">LG52_761</name>
</gene>
<sequence length="267" mass="29843">MIIGGMITSFLVLLGYMWKEAHSNRVRHVILSFPHFLDHWPPLTIFFISDIHRRIVSSRMLEEVRGKADLVVIGGDLAERGVPEARVRENVRRLREVAPVYFVWGNNDDEVDYDLQSVFEEERVHVLKNKAKVWEHGGVPVALIGVGDVSRKEADIDRALEHVPPQSFRILACHNPAIVARLREEQHISLVLSGHTHGGQIRFFSIGLYEKGGLKWQGSTAVLTSNGYGTTGVPLRLGAPAETHLITIVPGKPTPEKKCLSKTGQTM</sequence>
<dbReference type="RefSeq" id="WP_044730991.1">
    <property type="nucleotide sequence ID" value="NZ_JYBP01000003.1"/>
</dbReference>
<dbReference type="InterPro" id="IPR029052">
    <property type="entry name" value="Metallo-depent_PP-like"/>
</dbReference>
<accession>A0A0D8BWR8</accession>
<comment type="caution">
    <text evidence="2">The sequence shown here is derived from an EMBL/GenBank/DDBJ whole genome shotgun (WGS) entry which is preliminary data.</text>
</comment>
<dbReference type="OrthoDB" id="9780884at2"/>
<dbReference type="GO" id="GO:0008758">
    <property type="term" value="F:UDP-2,3-diacylglucosamine hydrolase activity"/>
    <property type="evidence" value="ECO:0007669"/>
    <property type="project" value="TreeGrafter"/>
</dbReference>
<reference evidence="2 3" key="1">
    <citation type="submission" date="2015-01" db="EMBL/GenBank/DDBJ databases">
        <authorList>
            <person name="Filippidou S."/>
            <person name="Jeanneret N."/>
            <person name="Russel-Delif L."/>
            <person name="Junier T."/>
            <person name="Wunderlin T."/>
            <person name="Molina V."/>
            <person name="Johnson S.L."/>
            <person name="Davenport K.W."/>
            <person name="Chain P.S."/>
            <person name="Dorador C."/>
            <person name="Junier P."/>
        </authorList>
    </citation>
    <scope>NUCLEOTIDE SEQUENCE [LARGE SCALE GENOMIC DNA]</scope>
    <source>
        <strain evidence="2 3">Et7/4</strain>
    </source>
</reference>
<dbReference type="SUPFAM" id="SSF56300">
    <property type="entry name" value="Metallo-dependent phosphatases"/>
    <property type="match status" value="1"/>
</dbReference>